<sequence length="284" mass="31001">MTTRRPAPLSGATRVTRADGTSLAYEDHTPRLTSPPGPPGPVLLLHGLAGHRGEWDDLAARLRTAGHRAVTYDARGHGESTRRPRDVTREAHVADAAALINDLSLAPATVIGQSMGGHTALLLAAAHPDLVKSLILIEAGPAVVPPNVPKDIENWLDSWPTPFPSFEAATDFLSHEAWASGLEEREDGWWPRVDKDVMVASIRELTKRDYWPEWAELTCPTLVVRGENGTMRKEEFTEMHSRRPGTTRLVTVPDAGHDVHLDQPTRLYEAVQAFLGATPSPSVP</sequence>
<dbReference type="Gene3D" id="3.40.50.1820">
    <property type="entry name" value="alpha/beta hydrolase"/>
    <property type="match status" value="1"/>
</dbReference>
<evidence type="ECO:0000259" key="2">
    <source>
        <dbReference type="Pfam" id="PF00561"/>
    </source>
</evidence>
<dbReference type="SUPFAM" id="SSF53474">
    <property type="entry name" value="alpha/beta-Hydrolases"/>
    <property type="match status" value="1"/>
</dbReference>
<name>A0ABV1W079_9ACTN</name>
<dbReference type="PANTHER" id="PTHR43194:SF2">
    <property type="entry name" value="PEROXISOMAL MEMBRANE PROTEIN LPX1"/>
    <property type="match status" value="1"/>
</dbReference>
<dbReference type="InterPro" id="IPR029058">
    <property type="entry name" value="AB_hydrolase_fold"/>
</dbReference>
<proteinExistence type="predicted"/>
<organism evidence="3 4">
    <name type="scientific">Streptomyces carpinensis</name>
    <dbReference type="NCBI Taxonomy" id="66369"/>
    <lineage>
        <taxon>Bacteria</taxon>
        <taxon>Bacillati</taxon>
        <taxon>Actinomycetota</taxon>
        <taxon>Actinomycetes</taxon>
        <taxon>Kitasatosporales</taxon>
        <taxon>Streptomycetaceae</taxon>
        <taxon>Streptomyces</taxon>
    </lineage>
</organism>
<dbReference type="GO" id="GO:0016787">
    <property type="term" value="F:hydrolase activity"/>
    <property type="evidence" value="ECO:0007669"/>
    <property type="project" value="UniProtKB-KW"/>
</dbReference>
<accession>A0ABV1W079</accession>
<dbReference type="PANTHER" id="PTHR43194">
    <property type="entry name" value="HYDROLASE ALPHA/BETA FOLD FAMILY"/>
    <property type="match status" value="1"/>
</dbReference>
<dbReference type="EMBL" id="JBEPCU010000141">
    <property type="protein sequence ID" value="MER6977592.1"/>
    <property type="molecule type" value="Genomic_DNA"/>
</dbReference>
<feature type="region of interest" description="Disordered" evidence="1">
    <location>
        <begin position="1"/>
        <end position="21"/>
    </location>
</feature>
<keyword evidence="4" id="KW-1185">Reference proteome</keyword>
<reference evidence="3 4" key="1">
    <citation type="submission" date="2024-06" db="EMBL/GenBank/DDBJ databases">
        <title>The Natural Products Discovery Center: Release of the First 8490 Sequenced Strains for Exploring Actinobacteria Biosynthetic Diversity.</title>
        <authorList>
            <person name="Kalkreuter E."/>
            <person name="Kautsar S.A."/>
            <person name="Yang D."/>
            <person name="Bader C.D."/>
            <person name="Teijaro C.N."/>
            <person name="Fluegel L."/>
            <person name="Davis C.M."/>
            <person name="Simpson J.R."/>
            <person name="Lauterbach L."/>
            <person name="Steele A.D."/>
            <person name="Gui C."/>
            <person name="Meng S."/>
            <person name="Li G."/>
            <person name="Viehrig K."/>
            <person name="Ye F."/>
            <person name="Su P."/>
            <person name="Kiefer A.F."/>
            <person name="Nichols A."/>
            <person name="Cepeda A.J."/>
            <person name="Yan W."/>
            <person name="Fan B."/>
            <person name="Jiang Y."/>
            <person name="Adhikari A."/>
            <person name="Zheng C.-J."/>
            <person name="Schuster L."/>
            <person name="Cowan T.M."/>
            <person name="Smanski M.J."/>
            <person name="Chevrette M.G."/>
            <person name="De Carvalho L.P.S."/>
            <person name="Shen B."/>
        </authorList>
    </citation>
    <scope>NUCLEOTIDE SEQUENCE [LARGE SCALE GENOMIC DNA]</scope>
    <source>
        <strain evidence="3 4">NPDC000634</strain>
    </source>
</reference>
<dbReference type="InterPro" id="IPR050228">
    <property type="entry name" value="Carboxylesterase_BioH"/>
</dbReference>
<evidence type="ECO:0000313" key="3">
    <source>
        <dbReference type="EMBL" id="MER6977592.1"/>
    </source>
</evidence>
<feature type="domain" description="AB hydrolase-1" evidence="2">
    <location>
        <begin position="41"/>
        <end position="263"/>
    </location>
</feature>
<gene>
    <name evidence="3" type="ORF">ABT317_11370</name>
</gene>
<dbReference type="Proteomes" id="UP001458415">
    <property type="component" value="Unassembled WGS sequence"/>
</dbReference>
<dbReference type="InterPro" id="IPR000073">
    <property type="entry name" value="AB_hydrolase_1"/>
</dbReference>
<comment type="caution">
    <text evidence="3">The sequence shown here is derived from an EMBL/GenBank/DDBJ whole genome shotgun (WGS) entry which is preliminary data.</text>
</comment>
<protein>
    <submittedName>
        <fullName evidence="3">Alpha/beta hydrolase</fullName>
    </submittedName>
</protein>
<dbReference type="PRINTS" id="PR00111">
    <property type="entry name" value="ABHYDROLASE"/>
</dbReference>
<evidence type="ECO:0000256" key="1">
    <source>
        <dbReference type="SAM" id="MobiDB-lite"/>
    </source>
</evidence>
<evidence type="ECO:0000313" key="4">
    <source>
        <dbReference type="Proteomes" id="UP001458415"/>
    </source>
</evidence>
<dbReference type="RefSeq" id="WP_086722458.1">
    <property type="nucleotide sequence ID" value="NZ_MUBM01000008.1"/>
</dbReference>
<keyword evidence="3" id="KW-0378">Hydrolase</keyword>
<dbReference type="Pfam" id="PF00561">
    <property type="entry name" value="Abhydrolase_1"/>
    <property type="match status" value="1"/>
</dbReference>